<evidence type="ECO:0000313" key="3">
    <source>
        <dbReference type="EMBL" id="OGZ02392.1"/>
    </source>
</evidence>
<dbReference type="Proteomes" id="UP000178348">
    <property type="component" value="Unassembled WGS sequence"/>
</dbReference>
<feature type="region of interest" description="Disordered" evidence="1">
    <location>
        <begin position="1"/>
        <end position="22"/>
    </location>
</feature>
<feature type="compositionally biased region" description="Low complexity" evidence="1">
    <location>
        <begin position="1"/>
        <end position="17"/>
    </location>
</feature>
<accession>A0A1G2CMG1</accession>
<reference evidence="3 4" key="1">
    <citation type="journal article" date="2016" name="Nat. Commun.">
        <title>Thousands of microbial genomes shed light on interconnected biogeochemical processes in an aquifer system.</title>
        <authorList>
            <person name="Anantharaman K."/>
            <person name="Brown C.T."/>
            <person name="Hug L.A."/>
            <person name="Sharon I."/>
            <person name="Castelle C.J."/>
            <person name="Probst A.J."/>
            <person name="Thomas B.C."/>
            <person name="Singh A."/>
            <person name="Wilkins M.J."/>
            <person name="Karaoz U."/>
            <person name="Brodie E.L."/>
            <person name="Williams K.H."/>
            <person name="Hubbard S.S."/>
            <person name="Banfield J.F."/>
        </authorList>
    </citation>
    <scope>NUCLEOTIDE SEQUENCE [LARGE SCALE GENOMIC DNA]</scope>
</reference>
<dbReference type="EMBL" id="MHLB01000014">
    <property type="protein sequence ID" value="OGZ02392.1"/>
    <property type="molecule type" value="Genomic_DNA"/>
</dbReference>
<feature type="domain" description="CxxC-x17-CxxC" evidence="2">
    <location>
        <begin position="23"/>
        <end position="57"/>
    </location>
</feature>
<protein>
    <recommendedName>
        <fullName evidence="2">CxxC-x17-CxxC domain-containing protein</fullName>
    </recommendedName>
</protein>
<evidence type="ECO:0000256" key="1">
    <source>
        <dbReference type="SAM" id="MobiDB-lite"/>
    </source>
</evidence>
<name>A0A1G2CMG1_9BACT</name>
<dbReference type="AlphaFoldDB" id="A0A1G2CMG1"/>
<evidence type="ECO:0000259" key="2">
    <source>
        <dbReference type="Pfam" id="PF23477"/>
    </source>
</evidence>
<organism evidence="3 4">
    <name type="scientific">Candidatus Liptonbacteria bacterium RIFCSPLOWO2_01_FULL_53_13</name>
    <dbReference type="NCBI Taxonomy" id="1798651"/>
    <lineage>
        <taxon>Bacteria</taxon>
        <taxon>Candidatus Liptoniibacteriota</taxon>
    </lineage>
</organism>
<comment type="caution">
    <text evidence="3">The sequence shown here is derived from an EMBL/GenBank/DDBJ whole genome shotgun (WGS) entry which is preliminary data.</text>
</comment>
<dbReference type="Pfam" id="PF23477">
    <property type="entry name" value="zf_Tbcl_2"/>
    <property type="match status" value="1"/>
</dbReference>
<proteinExistence type="predicted"/>
<gene>
    <name evidence="3" type="ORF">A2946_00375</name>
</gene>
<evidence type="ECO:0000313" key="4">
    <source>
        <dbReference type="Proteomes" id="UP000178348"/>
    </source>
</evidence>
<dbReference type="InterPro" id="IPR026363">
    <property type="entry name" value="CxxC-x17-CxxC_dom"/>
</dbReference>
<sequence length="62" mass="6931">MDDQNQQGGGAPQQPRPKFQGDWTCSKCGGKITELPFDPDPSRLSQLLCRDCHRAQRDAMGR</sequence>